<evidence type="ECO:0000256" key="2">
    <source>
        <dbReference type="ARBA" id="ARBA00007581"/>
    </source>
</evidence>
<dbReference type="PIRSF" id="PIRSF006157">
    <property type="entry name" value="Doxgns_DODA"/>
    <property type="match status" value="1"/>
</dbReference>
<dbReference type="PANTHER" id="PTHR30096:SF0">
    <property type="entry name" value="4,5-DOPA DIOXYGENASE EXTRADIOL-LIKE PROTEIN"/>
    <property type="match status" value="1"/>
</dbReference>
<accession>A0ABQ1S5U2</accession>
<dbReference type="Proteomes" id="UP000619041">
    <property type="component" value="Unassembled WGS sequence"/>
</dbReference>
<dbReference type="EMBL" id="BMKL01000001">
    <property type="protein sequence ID" value="GGD92179.1"/>
    <property type="molecule type" value="Genomic_DNA"/>
</dbReference>
<comment type="caution">
    <text evidence="7">The sequence shown here is derived from an EMBL/GenBank/DDBJ whole genome shotgun (WGS) entry which is preliminary data.</text>
</comment>
<protein>
    <submittedName>
        <fullName evidence="7">Dioxygenase</fullName>
    </submittedName>
</protein>
<evidence type="ECO:0000259" key="6">
    <source>
        <dbReference type="Pfam" id="PF02900"/>
    </source>
</evidence>
<keyword evidence="7" id="KW-0223">Dioxygenase</keyword>
<sequence length="283" mass="30764">MTKLPALFIGHGSPMNTLELNGYTRAWRELGEALPRPRAILVISAHWYIGATAVTAMSRPRTIHDFFGFPQELFDFEYPAPGSPEVAGEIVEAVKPEWVGLDHEQWGLDHGTWSVLAHLFPRADVPVVQLSLNASKPLAYHFDLGARLAALRDKGVLIVSSGNVVHNLRLIEWDKPTAGTAWARRFDEAAREQMRRDPAGIADLTQHTDYARAVPTPDHFLPLLYTAGLAAAEGGGAQPILEGYAMGSLSMTGYNVGPPISLNTCPEDAAEIPANVPADQTNT</sequence>
<dbReference type="InterPro" id="IPR004183">
    <property type="entry name" value="Xdiol_dOase_suB"/>
</dbReference>
<gene>
    <name evidence="7" type="ORF">GCM10011515_09840</name>
</gene>
<feature type="domain" description="Extradiol ring-cleavage dioxygenase class III enzyme subunit B" evidence="6">
    <location>
        <begin position="21"/>
        <end position="232"/>
    </location>
</feature>
<keyword evidence="5" id="KW-0560">Oxidoreductase</keyword>
<evidence type="ECO:0000256" key="4">
    <source>
        <dbReference type="ARBA" id="ARBA00022833"/>
    </source>
</evidence>
<dbReference type="PANTHER" id="PTHR30096">
    <property type="entry name" value="4,5-DOPA DIOXYGENASE EXTRADIOL-LIKE PROTEIN"/>
    <property type="match status" value="1"/>
</dbReference>
<evidence type="ECO:0000256" key="1">
    <source>
        <dbReference type="ARBA" id="ARBA00001947"/>
    </source>
</evidence>
<evidence type="ECO:0000313" key="8">
    <source>
        <dbReference type="Proteomes" id="UP000619041"/>
    </source>
</evidence>
<keyword evidence="8" id="KW-1185">Reference proteome</keyword>
<comment type="cofactor">
    <cofactor evidence="1">
        <name>Zn(2+)</name>
        <dbReference type="ChEBI" id="CHEBI:29105"/>
    </cofactor>
</comment>
<evidence type="ECO:0000256" key="3">
    <source>
        <dbReference type="ARBA" id="ARBA00022723"/>
    </source>
</evidence>
<evidence type="ECO:0000256" key="5">
    <source>
        <dbReference type="ARBA" id="ARBA00023002"/>
    </source>
</evidence>
<dbReference type="CDD" id="cd07363">
    <property type="entry name" value="45_DOPA_Dioxygenase"/>
    <property type="match status" value="1"/>
</dbReference>
<keyword evidence="3" id="KW-0479">Metal-binding</keyword>
<organism evidence="7 8">
    <name type="scientific">Tsuneonella deserti</name>
    <dbReference type="NCBI Taxonomy" id="2035528"/>
    <lineage>
        <taxon>Bacteria</taxon>
        <taxon>Pseudomonadati</taxon>
        <taxon>Pseudomonadota</taxon>
        <taxon>Alphaproteobacteria</taxon>
        <taxon>Sphingomonadales</taxon>
        <taxon>Erythrobacteraceae</taxon>
        <taxon>Tsuneonella</taxon>
    </lineage>
</organism>
<proteinExistence type="inferred from homology"/>
<dbReference type="RefSeq" id="WP_188644114.1">
    <property type="nucleotide sequence ID" value="NZ_BMKL01000001.1"/>
</dbReference>
<dbReference type="GO" id="GO:0051213">
    <property type="term" value="F:dioxygenase activity"/>
    <property type="evidence" value="ECO:0007669"/>
    <property type="project" value="UniProtKB-KW"/>
</dbReference>
<keyword evidence="4" id="KW-0862">Zinc</keyword>
<dbReference type="Pfam" id="PF02900">
    <property type="entry name" value="LigB"/>
    <property type="match status" value="1"/>
</dbReference>
<dbReference type="InterPro" id="IPR014436">
    <property type="entry name" value="Extradiol_dOase_DODA"/>
</dbReference>
<evidence type="ECO:0000313" key="7">
    <source>
        <dbReference type="EMBL" id="GGD92179.1"/>
    </source>
</evidence>
<dbReference type="NCBIfam" id="NF007914">
    <property type="entry name" value="PRK10628.1"/>
    <property type="match status" value="1"/>
</dbReference>
<name>A0ABQ1S5U2_9SPHN</name>
<dbReference type="SUPFAM" id="SSF53213">
    <property type="entry name" value="LigB-like"/>
    <property type="match status" value="1"/>
</dbReference>
<reference evidence="8" key="1">
    <citation type="journal article" date="2019" name="Int. J. Syst. Evol. Microbiol.">
        <title>The Global Catalogue of Microorganisms (GCM) 10K type strain sequencing project: providing services to taxonomists for standard genome sequencing and annotation.</title>
        <authorList>
            <consortium name="The Broad Institute Genomics Platform"/>
            <consortium name="The Broad Institute Genome Sequencing Center for Infectious Disease"/>
            <person name="Wu L."/>
            <person name="Ma J."/>
        </authorList>
    </citation>
    <scope>NUCLEOTIDE SEQUENCE [LARGE SCALE GENOMIC DNA]</scope>
    <source>
        <strain evidence="8">CGMCC 1.15959</strain>
    </source>
</reference>
<dbReference type="Gene3D" id="3.40.830.10">
    <property type="entry name" value="LigB-like"/>
    <property type="match status" value="1"/>
</dbReference>
<comment type="similarity">
    <text evidence="2">Belongs to the DODA-type extradiol aromatic ring-opening dioxygenase family.</text>
</comment>